<keyword evidence="2" id="KW-1185">Reference proteome</keyword>
<comment type="caution">
    <text evidence="1">The sequence shown here is derived from an EMBL/GenBank/DDBJ whole genome shotgun (WGS) entry which is preliminary data.</text>
</comment>
<proteinExistence type="predicted"/>
<accession>A0ACB7T7M6</accession>
<reference evidence="1" key="1">
    <citation type="submission" date="2020-05" db="EMBL/GenBank/DDBJ databases">
        <title>Large-scale comparative analyses of tick genomes elucidate their genetic diversity and vector capacities.</title>
        <authorList>
            <person name="Jia N."/>
            <person name="Wang J."/>
            <person name="Shi W."/>
            <person name="Du L."/>
            <person name="Sun Y."/>
            <person name="Zhan W."/>
            <person name="Jiang J."/>
            <person name="Wang Q."/>
            <person name="Zhang B."/>
            <person name="Ji P."/>
            <person name="Sakyi L.B."/>
            <person name="Cui X."/>
            <person name="Yuan T."/>
            <person name="Jiang B."/>
            <person name="Yang W."/>
            <person name="Lam T.T.-Y."/>
            <person name="Chang Q."/>
            <person name="Ding S."/>
            <person name="Wang X."/>
            <person name="Zhu J."/>
            <person name="Ruan X."/>
            <person name="Zhao L."/>
            <person name="Wei J."/>
            <person name="Que T."/>
            <person name="Du C."/>
            <person name="Cheng J."/>
            <person name="Dai P."/>
            <person name="Han X."/>
            <person name="Huang E."/>
            <person name="Gao Y."/>
            <person name="Liu J."/>
            <person name="Shao H."/>
            <person name="Ye R."/>
            <person name="Li L."/>
            <person name="Wei W."/>
            <person name="Wang X."/>
            <person name="Wang C."/>
            <person name="Yang T."/>
            <person name="Huo Q."/>
            <person name="Li W."/>
            <person name="Guo W."/>
            <person name="Chen H."/>
            <person name="Zhou L."/>
            <person name="Ni X."/>
            <person name="Tian J."/>
            <person name="Zhou Y."/>
            <person name="Sheng Y."/>
            <person name="Liu T."/>
            <person name="Pan Y."/>
            <person name="Xia L."/>
            <person name="Li J."/>
            <person name="Zhao F."/>
            <person name="Cao W."/>
        </authorList>
    </citation>
    <scope>NUCLEOTIDE SEQUENCE</scope>
    <source>
        <strain evidence="1">Hyas-2018</strain>
    </source>
</reference>
<dbReference type="Proteomes" id="UP000821845">
    <property type="component" value="Chromosome 10"/>
</dbReference>
<dbReference type="EMBL" id="CM023490">
    <property type="protein sequence ID" value="KAH6942995.1"/>
    <property type="molecule type" value="Genomic_DNA"/>
</dbReference>
<gene>
    <name evidence="1" type="ORF">HPB50_013579</name>
</gene>
<protein>
    <submittedName>
        <fullName evidence="1">Uncharacterized protein</fullName>
    </submittedName>
</protein>
<evidence type="ECO:0000313" key="2">
    <source>
        <dbReference type="Proteomes" id="UP000821845"/>
    </source>
</evidence>
<name>A0ACB7T7M6_HYAAI</name>
<sequence length="280" mass="31449">MVQVTVLPGARVRRNGTVSGLRLPRHVKRASGDQQRRRRLQSRQGQLNGLPGAHVRRNGTCEWSPSAEALRITSRRPVPCEHQFASSSVWLLSNEVNGLPRLLYPVVSEIDDDAVEKSLEWKSPWSNITWAATSSEKRTRETRQMLIEAFMQRRVFHEFSAVENVVGRDPSLVEGAARLVTEEQQKHYAEALEIVRSDPGLLERVQELTYAGEKEAVSGDKGSLRSFALLARFMRVEGVMMDGVTCDMSDGRPDATVGPIVYCLAHIRQYLKLGDIRDVS</sequence>
<organism evidence="1 2">
    <name type="scientific">Hyalomma asiaticum</name>
    <name type="common">Tick</name>
    <dbReference type="NCBI Taxonomy" id="266040"/>
    <lineage>
        <taxon>Eukaryota</taxon>
        <taxon>Metazoa</taxon>
        <taxon>Ecdysozoa</taxon>
        <taxon>Arthropoda</taxon>
        <taxon>Chelicerata</taxon>
        <taxon>Arachnida</taxon>
        <taxon>Acari</taxon>
        <taxon>Parasitiformes</taxon>
        <taxon>Ixodida</taxon>
        <taxon>Ixodoidea</taxon>
        <taxon>Ixodidae</taxon>
        <taxon>Hyalomminae</taxon>
        <taxon>Hyalomma</taxon>
    </lineage>
</organism>
<evidence type="ECO:0000313" key="1">
    <source>
        <dbReference type="EMBL" id="KAH6942995.1"/>
    </source>
</evidence>